<organism evidence="4">
    <name type="scientific">freshwater sediment metagenome</name>
    <dbReference type="NCBI Taxonomy" id="556182"/>
    <lineage>
        <taxon>unclassified sequences</taxon>
        <taxon>metagenomes</taxon>
        <taxon>ecological metagenomes</taxon>
    </lineage>
</organism>
<reference evidence="4" key="1">
    <citation type="submission" date="2023-07" db="EMBL/GenBank/DDBJ databases">
        <authorList>
            <person name="Pelsma A.J. K."/>
        </authorList>
    </citation>
    <scope>NUCLEOTIDE SEQUENCE</scope>
</reference>
<name>A0AA48M091_9ZZZZ</name>
<evidence type="ECO:0000256" key="2">
    <source>
        <dbReference type="ARBA" id="ARBA00023295"/>
    </source>
</evidence>
<feature type="domain" description="Glycosyl hydrolase family 13 catalytic" evidence="3">
    <location>
        <begin position="11"/>
        <end position="390"/>
    </location>
</feature>
<gene>
    <name evidence="4" type="primary">malZ</name>
    <name evidence="4" type="ORF">AMST5_02544</name>
</gene>
<dbReference type="InterPro" id="IPR045857">
    <property type="entry name" value="O16G_dom_2"/>
</dbReference>
<dbReference type="SUPFAM" id="SSF51445">
    <property type="entry name" value="(Trans)glycosidases"/>
    <property type="match status" value="1"/>
</dbReference>
<protein>
    <submittedName>
        <fullName evidence="4">Alpha-glucosidase</fullName>
        <ecNumber evidence="4">3.2.1.20</ecNumber>
    </submittedName>
</protein>
<dbReference type="InterPro" id="IPR006047">
    <property type="entry name" value="GH13_cat_dom"/>
</dbReference>
<sequence length="527" mass="60188">MVWWKTAVVYHIYPRSFQDSDDDGVGDLKGARERLDYLAWLGVDAIWLSPFCRSPMKDFGYDVSDYCDVDPLFGSIACFDDLLTQAHARGLKVILDFVPNHTSSLHPWFLSSRRSRDDPKRDWYIWRDPAPGSGPPNNWVSHFGGSGWTFDEKTQQYYYHAFLEEQPDLNWRNAEVRDAMHAALRFWLRRGIDGFRIDVASHLIKDAAFRDNPPNPQYEGRGPDIQRLTQIYSSDQPEVREIIAGLRQVVEEFGEDRLLIGELYLPVDRLVRYYGEDLRGLHLPFNFQLLDARWSADEIRRVIENYEAALPEGAWPNWVLSNHDRPRVAARAGEAQARIAAMLILTLRGTPTLYYGDEIGLGNVPVSPDRIRDTWALRESGPGVGRDPSRTPMQWDEGPFAGFSSREPWLPLSPDHASRNVSVMCADKSSMLLLVRELLHYRRKHESLKQGGWRPLGSDDDVLSYERAFGGERIVVLLNFSNAPRRVQGLGLESAEISLSTHSDRQGERAGEVVTLRPAEGLILERE</sequence>
<dbReference type="GO" id="GO:0009313">
    <property type="term" value="P:oligosaccharide catabolic process"/>
    <property type="evidence" value="ECO:0007669"/>
    <property type="project" value="TreeGrafter"/>
</dbReference>
<dbReference type="SMART" id="SM00642">
    <property type="entry name" value="Aamy"/>
    <property type="match status" value="1"/>
</dbReference>
<dbReference type="Gene3D" id="3.20.20.80">
    <property type="entry name" value="Glycosidases"/>
    <property type="match status" value="1"/>
</dbReference>
<dbReference type="PANTHER" id="PTHR10357">
    <property type="entry name" value="ALPHA-AMYLASE FAMILY MEMBER"/>
    <property type="match status" value="1"/>
</dbReference>
<evidence type="ECO:0000313" key="4">
    <source>
        <dbReference type="EMBL" id="CAJ0873826.1"/>
    </source>
</evidence>
<dbReference type="EC" id="3.2.1.20" evidence="4"/>
<dbReference type="GO" id="GO:0004556">
    <property type="term" value="F:alpha-amylase activity"/>
    <property type="evidence" value="ECO:0007669"/>
    <property type="project" value="TreeGrafter"/>
</dbReference>
<dbReference type="GO" id="GO:0004558">
    <property type="term" value="F:alpha-1,4-glucosidase activity"/>
    <property type="evidence" value="ECO:0007669"/>
    <property type="project" value="UniProtKB-EC"/>
</dbReference>
<evidence type="ECO:0000256" key="1">
    <source>
        <dbReference type="ARBA" id="ARBA00022801"/>
    </source>
</evidence>
<dbReference type="Gene3D" id="2.60.40.1180">
    <property type="entry name" value="Golgi alpha-mannosidase II"/>
    <property type="match status" value="1"/>
</dbReference>
<dbReference type="EMBL" id="OY288114">
    <property type="protein sequence ID" value="CAJ0873826.1"/>
    <property type="molecule type" value="Genomic_DNA"/>
</dbReference>
<dbReference type="CDD" id="cd11331">
    <property type="entry name" value="AmyAc_OligoGlu_like"/>
    <property type="match status" value="1"/>
</dbReference>
<dbReference type="InterPro" id="IPR017853">
    <property type="entry name" value="GH"/>
</dbReference>
<dbReference type="AlphaFoldDB" id="A0AA48M091"/>
<dbReference type="Pfam" id="PF00128">
    <property type="entry name" value="Alpha-amylase"/>
    <property type="match status" value="1"/>
</dbReference>
<keyword evidence="1 4" id="KW-0378">Hydrolase</keyword>
<proteinExistence type="predicted"/>
<dbReference type="PANTHER" id="PTHR10357:SF179">
    <property type="entry name" value="NEUTRAL AND BASIC AMINO ACID TRANSPORT PROTEIN RBAT"/>
    <property type="match status" value="1"/>
</dbReference>
<dbReference type="SUPFAM" id="SSF51011">
    <property type="entry name" value="Glycosyl hydrolase domain"/>
    <property type="match status" value="1"/>
</dbReference>
<accession>A0AA48M091</accession>
<keyword evidence="2 4" id="KW-0326">Glycosidase</keyword>
<evidence type="ECO:0000259" key="3">
    <source>
        <dbReference type="SMART" id="SM00642"/>
    </source>
</evidence>
<dbReference type="Gene3D" id="3.90.400.10">
    <property type="entry name" value="Oligo-1,6-glucosidase, Domain 2"/>
    <property type="match status" value="1"/>
</dbReference>
<dbReference type="InterPro" id="IPR013780">
    <property type="entry name" value="Glyco_hydro_b"/>
</dbReference>
<dbReference type="FunFam" id="3.90.400.10:FF:000002">
    <property type="entry name" value="Sucrose isomerase"/>
    <property type="match status" value="1"/>
</dbReference>